<organism evidence="2 3">
    <name type="scientific">Paraburkholderia phytofirmans OLGA172</name>
    <dbReference type="NCBI Taxonomy" id="1417228"/>
    <lineage>
        <taxon>Bacteria</taxon>
        <taxon>Pseudomonadati</taxon>
        <taxon>Pseudomonadota</taxon>
        <taxon>Betaproteobacteria</taxon>
        <taxon>Burkholderiales</taxon>
        <taxon>Burkholderiaceae</taxon>
        <taxon>Paraburkholderia</taxon>
    </lineage>
</organism>
<sequence>MSKSTTKTQPETRPAVDALQYEKLALSAHNLCGRQLDQLRRLATLAASICRTPSMTRDERQNQKALLELLVETAEGYERELECDLELYRVIALDAKGIAHSRITARCAANLLSEAAQAAVETKADAEPSMAATREPVRASATARAGEQQSAAQH</sequence>
<reference evidence="2 3" key="1">
    <citation type="journal article" date="2016" name="Gene">
        <title>PacBio SMRT assembly of a complex multi-replicon genome reveals chlorocatechol degradative operon in a region of genome plasticity.</title>
        <authorList>
            <person name="Ricker N."/>
            <person name="Shen S.Y."/>
            <person name="Goordial J."/>
            <person name="Jin S."/>
            <person name="Fulthorpe R.R."/>
        </authorList>
    </citation>
    <scope>NUCLEOTIDE SEQUENCE [LARGE SCALE GENOMIC DNA]</scope>
    <source>
        <strain evidence="2 3">OLGA172</strain>
    </source>
</reference>
<evidence type="ECO:0000313" key="3">
    <source>
        <dbReference type="Proteomes" id="UP000076852"/>
    </source>
</evidence>
<dbReference type="AlphaFoldDB" id="A0A160FHY6"/>
<gene>
    <name evidence="2" type="ORF">AYM40_02870</name>
</gene>
<dbReference type="OrthoDB" id="9004781at2"/>
<name>A0A160FHY6_9BURK</name>
<evidence type="ECO:0000313" key="2">
    <source>
        <dbReference type="EMBL" id="ANB71428.1"/>
    </source>
</evidence>
<dbReference type="KEGG" id="buz:AYM40_02870"/>
<dbReference type="EMBL" id="CP014578">
    <property type="protein sequence ID" value="ANB71428.1"/>
    <property type="molecule type" value="Genomic_DNA"/>
</dbReference>
<feature type="region of interest" description="Disordered" evidence="1">
    <location>
        <begin position="122"/>
        <end position="154"/>
    </location>
</feature>
<dbReference type="RefSeq" id="WP_063494899.1">
    <property type="nucleotide sequence ID" value="NZ_CP014578.1"/>
</dbReference>
<proteinExistence type="predicted"/>
<evidence type="ECO:0000256" key="1">
    <source>
        <dbReference type="SAM" id="MobiDB-lite"/>
    </source>
</evidence>
<dbReference type="Proteomes" id="UP000076852">
    <property type="component" value="Chromosome 1"/>
</dbReference>
<keyword evidence="3" id="KW-1185">Reference proteome</keyword>
<protein>
    <submittedName>
        <fullName evidence="2">Uncharacterized protein</fullName>
    </submittedName>
</protein>
<accession>A0A160FHY6</accession>